<keyword evidence="4" id="KW-1185">Reference proteome</keyword>
<keyword evidence="1" id="KW-0812">Transmembrane</keyword>
<evidence type="ECO:0000313" key="3">
    <source>
        <dbReference type="EMBL" id="KAF9736229.1"/>
    </source>
</evidence>
<keyword evidence="1" id="KW-0472">Membrane</keyword>
<dbReference type="PANTHER" id="PTHR38790">
    <property type="entry name" value="2EXR DOMAIN-CONTAINING PROTEIN-RELATED"/>
    <property type="match status" value="1"/>
</dbReference>
<proteinExistence type="predicted"/>
<dbReference type="Pfam" id="PF24864">
    <property type="entry name" value="DUF7730"/>
    <property type="match status" value="1"/>
</dbReference>
<comment type="caution">
    <text evidence="3">The sequence shown here is derived from an EMBL/GenBank/DDBJ whole genome shotgun (WGS) entry which is preliminary data.</text>
</comment>
<dbReference type="InterPro" id="IPR056632">
    <property type="entry name" value="DUF7730"/>
</dbReference>
<keyword evidence="1" id="KW-1133">Transmembrane helix</keyword>
<sequence>MITVGSGKQARRFTKARTTQIIDPAPYKRKAAADEKRWNTSYAKLSTTSFHARAAANHRLQFEALKPPPAYYHASPLMRLPAEIRLQILTEVLFDPDEITFNFNVPKPSALFLDALRQHAIQLPSTYAKSYSGYSLEALLSVRLAPQWKNQTFVELQQNAPGQLPKRFNARKLYRILHGECLPRHEACLECYVRCRCREDHSAQCPHNRANGQVLRVCKAIYYDALPLLYNLNVFAFENAQLFHGGVLWNYVLPCRMIRQLYFPESFRYIMKQDGKTVEVDIDRAPEFFSGWMVRGGEAFLDMVRARERGENDPLGILNWHAGCEDVELDPAANRALRAWLPVKVNKKAHLPAPTQQSHGWYLPVLAHSGPTSRGEAVKYHVWKDGPLGPEKSEEPSLRFKALCRLYNATLLLWISVQAIRRGFVQASDELKVELRRFKALLTIRYAVALPWLFIKGGAYTVYGAYALVMCIPGSFVLGTLLLIILLVYLHVQFVRETINLLTIHILGTGGVLSKVPRPSAGKRHTNGNGRRRE</sequence>
<evidence type="ECO:0000313" key="4">
    <source>
        <dbReference type="Proteomes" id="UP000756921"/>
    </source>
</evidence>
<evidence type="ECO:0000259" key="2">
    <source>
        <dbReference type="Pfam" id="PF24864"/>
    </source>
</evidence>
<dbReference type="EMBL" id="WJXW01000005">
    <property type="protein sequence ID" value="KAF9736229.1"/>
    <property type="molecule type" value="Genomic_DNA"/>
</dbReference>
<feature type="transmembrane region" description="Helical" evidence="1">
    <location>
        <begin position="467"/>
        <end position="490"/>
    </location>
</feature>
<organism evidence="3 4">
    <name type="scientific">Paraphaeosphaeria minitans</name>
    <dbReference type="NCBI Taxonomy" id="565426"/>
    <lineage>
        <taxon>Eukaryota</taxon>
        <taxon>Fungi</taxon>
        <taxon>Dikarya</taxon>
        <taxon>Ascomycota</taxon>
        <taxon>Pezizomycotina</taxon>
        <taxon>Dothideomycetes</taxon>
        <taxon>Pleosporomycetidae</taxon>
        <taxon>Pleosporales</taxon>
        <taxon>Massarineae</taxon>
        <taxon>Didymosphaeriaceae</taxon>
        <taxon>Paraphaeosphaeria</taxon>
    </lineage>
</organism>
<reference evidence="3" key="1">
    <citation type="journal article" date="2020" name="Mol. Plant Microbe Interact.">
        <title>Genome Sequence of the Biocontrol Agent Coniothyrium minitans strain Conio (IMI 134523).</title>
        <authorList>
            <person name="Patel D."/>
            <person name="Shittu T.A."/>
            <person name="Baroncelli R."/>
            <person name="Muthumeenakshi S."/>
            <person name="Osborne T.H."/>
            <person name="Janganan T.K."/>
            <person name="Sreenivasaprasad S."/>
        </authorList>
    </citation>
    <scope>NUCLEOTIDE SEQUENCE</scope>
    <source>
        <strain evidence="3">Conio</strain>
    </source>
</reference>
<dbReference type="PANTHER" id="PTHR38790:SF4">
    <property type="entry name" value="2EXR DOMAIN-CONTAINING PROTEIN"/>
    <property type="match status" value="1"/>
</dbReference>
<dbReference type="OrthoDB" id="10437022at2759"/>
<evidence type="ECO:0000256" key="1">
    <source>
        <dbReference type="SAM" id="Phobius"/>
    </source>
</evidence>
<accession>A0A9P6GIX3</accession>
<protein>
    <recommendedName>
        <fullName evidence="2">DUF7730 domain-containing protein</fullName>
    </recommendedName>
</protein>
<dbReference type="AlphaFoldDB" id="A0A9P6GIX3"/>
<dbReference type="Proteomes" id="UP000756921">
    <property type="component" value="Unassembled WGS sequence"/>
</dbReference>
<gene>
    <name evidence="3" type="ORF">PMIN01_06144</name>
</gene>
<name>A0A9P6GIX3_9PLEO</name>
<feature type="transmembrane region" description="Helical" evidence="1">
    <location>
        <begin position="437"/>
        <end position="455"/>
    </location>
</feature>
<feature type="domain" description="DUF7730" evidence="2">
    <location>
        <begin position="187"/>
        <end position="268"/>
    </location>
</feature>